<dbReference type="PROSITE" id="PS50943">
    <property type="entry name" value="HTH_CROC1"/>
    <property type="match status" value="1"/>
</dbReference>
<dbReference type="InterPro" id="IPR022452">
    <property type="entry name" value="MqsA"/>
</dbReference>
<dbReference type="Proteomes" id="UP001459714">
    <property type="component" value="Unassembled WGS sequence"/>
</dbReference>
<comment type="caution">
    <text evidence="2">The sequence shown here is derived from an EMBL/GenBank/DDBJ whole genome shotgun (WGS) entry which is preliminary data.</text>
</comment>
<dbReference type="RefSeq" id="WP_041846829.1">
    <property type="nucleotide sequence ID" value="NZ_CP155465.1"/>
</dbReference>
<dbReference type="CDD" id="cd00093">
    <property type="entry name" value="HTH_XRE"/>
    <property type="match status" value="1"/>
</dbReference>
<organism evidence="2 3">
    <name type="scientific">Caldifermentibacillus hisashii</name>
    <dbReference type="NCBI Taxonomy" id="996558"/>
    <lineage>
        <taxon>Bacteria</taxon>
        <taxon>Bacillati</taxon>
        <taxon>Bacillota</taxon>
        <taxon>Bacilli</taxon>
        <taxon>Bacillales</taxon>
        <taxon>Bacillaceae</taxon>
        <taxon>Caldifermentibacillus</taxon>
    </lineage>
</organism>
<name>A0ABU9JTY4_9BACI</name>
<dbReference type="Pfam" id="PF13274">
    <property type="entry name" value="SocA_Panacea"/>
    <property type="match status" value="1"/>
</dbReference>
<dbReference type="SUPFAM" id="SSF47413">
    <property type="entry name" value="lambda repressor-like DNA-binding domains"/>
    <property type="match status" value="1"/>
</dbReference>
<keyword evidence="3" id="KW-1185">Reference proteome</keyword>
<dbReference type="SMART" id="SM00530">
    <property type="entry name" value="HTH_XRE"/>
    <property type="match status" value="1"/>
</dbReference>
<proteinExistence type="predicted"/>
<feature type="domain" description="HTH cro/C1-type" evidence="1">
    <location>
        <begin position="78"/>
        <end position="131"/>
    </location>
</feature>
<dbReference type="InterPro" id="IPR001387">
    <property type="entry name" value="Cro/C1-type_HTH"/>
</dbReference>
<reference evidence="2 3" key="1">
    <citation type="submission" date="2024-03" db="EMBL/GenBank/DDBJ databases">
        <title>Bacilli Hybrid Assemblies.</title>
        <authorList>
            <person name="Kovac J."/>
        </authorList>
    </citation>
    <scope>NUCLEOTIDE SEQUENCE [LARGE SCALE GENOMIC DNA]</scope>
    <source>
        <strain evidence="2 3">FSL M8-0022</strain>
    </source>
</reference>
<dbReference type="Pfam" id="PF15731">
    <property type="entry name" value="MqsA_antitoxin"/>
    <property type="match status" value="1"/>
</dbReference>
<evidence type="ECO:0000313" key="3">
    <source>
        <dbReference type="Proteomes" id="UP001459714"/>
    </source>
</evidence>
<sequence>MALTKVKYCDGCQKDVEAVIVERPATYTFKGETFELIERVLQCPYCREDLYDELLDSETMRILTKLYEERVGLSLEEIKSIRGQYGLSMDLFSRILGWSKATIARYETGKYIPDNSHMQVLKKLKEKPETIDEYFKLNMHKFNEKEKRKILVKLNSYDQNIVEKNLVKLMNINYKMHEKTIDSGFRSFNFYKLVNMILFFAEEGIQKTKLMKLLFYSDFLNYKRNLISITGVPYVRLPYGPVPKDHDLLLSAIEKNEYIDIDYEYMNEYTFINIKAKRNFDDTLFNKEEIEILRQVKEFFKNYGSVAISEYSHNEDGWKYTQDRDIISYDFAETLSIGD</sequence>
<dbReference type="Gene3D" id="1.10.260.40">
    <property type="entry name" value="lambda repressor-like DNA-binding domains"/>
    <property type="match status" value="1"/>
</dbReference>
<evidence type="ECO:0000313" key="2">
    <source>
        <dbReference type="EMBL" id="MEL3956301.1"/>
    </source>
</evidence>
<gene>
    <name evidence="2" type="ORF">NST17_03615</name>
</gene>
<dbReference type="InterPro" id="IPR010982">
    <property type="entry name" value="Lambda_DNA-bd_dom_sf"/>
</dbReference>
<evidence type="ECO:0000259" key="1">
    <source>
        <dbReference type="PROSITE" id="PS50943"/>
    </source>
</evidence>
<dbReference type="EMBL" id="JBBYAK010000001">
    <property type="protein sequence ID" value="MEL3956301.1"/>
    <property type="molecule type" value="Genomic_DNA"/>
</dbReference>
<accession>A0ABU9JTY4</accession>
<dbReference type="InterPro" id="IPR025272">
    <property type="entry name" value="SocA_Panacea"/>
</dbReference>
<dbReference type="NCBIfam" id="TIGR03830">
    <property type="entry name" value="CxxCG_CxxCG_HTH"/>
    <property type="match status" value="1"/>
</dbReference>
<dbReference type="InterPro" id="IPR032758">
    <property type="entry name" value="MqsA/HigA-2"/>
</dbReference>
<protein>
    <submittedName>
        <fullName evidence="2">Type II TA system antitoxin MqsA family protein</fullName>
    </submittedName>
</protein>